<feature type="region of interest" description="Disordered" evidence="1">
    <location>
        <begin position="1"/>
        <end position="31"/>
    </location>
</feature>
<proteinExistence type="predicted"/>
<dbReference type="AlphaFoldDB" id="A0A376P4I9"/>
<evidence type="ECO:0000256" key="1">
    <source>
        <dbReference type="SAM" id="MobiDB-lite"/>
    </source>
</evidence>
<evidence type="ECO:0000313" key="3">
    <source>
        <dbReference type="Proteomes" id="UP000254428"/>
    </source>
</evidence>
<accession>A0A376P4I9</accession>
<name>A0A376P4I9_ECOLX</name>
<feature type="compositionally biased region" description="Basic residues" evidence="1">
    <location>
        <begin position="22"/>
        <end position="31"/>
    </location>
</feature>
<organism evidence="2 3">
    <name type="scientific">Escherichia coli</name>
    <dbReference type="NCBI Taxonomy" id="562"/>
    <lineage>
        <taxon>Bacteria</taxon>
        <taxon>Pseudomonadati</taxon>
        <taxon>Pseudomonadota</taxon>
        <taxon>Gammaproteobacteria</taxon>
        <taxon>Enterobacterales</taxon>
        <taxon>Enterobacteriaceae</taxon>
        <taxon>Escherichia</taxon>
    </lineage>
</organism>
<protein>
    <submittedName>
        <fullName evidence="2">Transposase InsG</fullName>
    </submittedName>
</protein>
<sequence>MKSSEKLGKGDHLVKLKTSPQARKKVAGTGK</sequence>
<reference evidence="2 3" key="1">
    <citation type="submission" date="2018-06" db="EMBL/GenBank/DDBJ databases">
        <authorList>
            <consortium name="Pathogen Informatics"/>
            <person name="Doyle S."/>
        </authorList>
    </citation>
    <scope>NUCLEOTIDE SEQUENCE [LARGE SCALE GENOMIC DNA]</scope>
    <source>
        <strain evidence="2 3">NCTC11341</strain>
    </source>
</reference>
<feature type="compositionally biased region" description="Basic and acidic residues" evidence="1">
    <location>
        <begin position="1"/>
        <end position="14"/>
    </location>
</feature>
<evidence type="ECO:0000313" key="2">
    <source>
        <dbReference type="EMBL" id="STH73357.1"/>
    </source>
</evidence>
<gene>
    <name evidence="2" type="ORF">NCTC11341_05066</name>
</gene>
<dbReference type="Proteomes" id="UP000254428">
    <property type="component" value="Unassembled WGS sequence"/>
</dbReference>
<dbReference type="EMBL" id="UGBT01000002">
    <property type="protein sequence ID" value="STH73357.1"/>
    <property type="molecule type" value="Genomic_DNA"/>
</dbReference>